<evidence type="ECO:0000313" key="2">
    <source>
        <dbReference type="EMBL" id="SEJ72543.1"/>
    </source>
</evidence>
<accession>A0A143YX65</accession>
<reference evidence="2 4" key="2">
    <citation type="submission" date="2016-10" db="EMBL/GenBank/DDBJ databases">
        <authorList>
            <person name="Varghese N."/>
            <person name="Submissions S."/>
        </authorList>
    </citation>
    <scope>NUCLEOTIDE SEQUENCE [LARGE SCALE GENOMIC DNA]</scope>
    <source>
        <strain evidence="2 4">DSM 22150</strain>
    </source>
</reference>
<reference evidence="1 3" key="1">
    <citation type="submission" date="2016-02" db="EMBL/GenBank/DDBJ databases">
        <authorList>
            <person name="Wen L."/>
            <person name="He K."/>
            <person name="Yang H."/>
        </authorList>
    </citation>
    <scope>NUCLEOTIDE SEQUENCE [LARGE SCALE GENOMIC DNA]</scope>
    <source>
        <strain evidence="1">Trichococcus_R210</strain>
    </source>
</reference>
<dbReference type="AlphaFoldDB" id="A0A143YX65"/>
<dbReference type="Proteomes" id="UP000199280">
    <property type="component" value="Unassembled WGS sequence"/>
</dbReference>
<organism evidence="1 3">
    <name type="scientific">Trichococcus ilyis</name>
    <dbReference type="NCBI Taxonomy" id="640938"/>
    <lineage>
        <taxon>Bacteria</taxon>
        <taxon>Bacillati</taxon>
        <taxon>Bacillota</taxon>
        <taxon>Bacilli</taxon>
        <taxon>Lactobacillales</taxon>
        <taxon>Carnobacteriaceae</taxon>
        <taxon>Trichococcus</taxon>
    </lineage>
</organism>
<name>A0A143YX65_9LACT</name>
<gene>
    <name evidence="2" type="ORF">SAMN05216375_12351</name>
    <name evidence="1" type="ORF">TR210_1659</name>
</gene>
<dbReference type="EMBL" id="FJNB01000012">
    <property type="protein sequence ID" value="CZQ99724.1"/>
    <property type="molecule type" value="Genomic_DNA"/>
</dbReference>
<evidence type="ECO:0000313" key="3">
    <source>
        <dbReference type="Proteomes" id="UP000076878"/>
    </source>
</evidence>
<keyword evidence="4" id="KW-1185">Reference proteome</keyword>
<sequence>MLFEKTFSSQKRIDVPLLLKKRKAQESAFLAEDIRILNRKGEVWWFMAANGDCFFMANLCTPPYRLYLFRVELGDLLTVADIVHAVETGELKNSVWKPAGA</sequence>
<dbReference type="EMBL" id="FNYT01000023">
    <property type="protein sequence ID" value="SEJ72543.1"/>
    <property type="molecule type" value="Genomic_DNA"/>
</dbReference>
<evidence type="ECO:0000313" key="4">
    <source>
        <dbReference type="Proteomes" id="UP000199280"/>
    </source>
</evidence>
<dbReference type="RefSeq" id="WP_068623054.1">
    <property type="nucleotide sequence ID" value="NZ_FJNB01000012.1"/>
</dbReference>
<proteinExistence type="predicted"/>
<evidence type="ECO:0000313" key="1">
    <source>
        <dbReference type="EMBL" id="CZQ99724.1"/>
    </source>
</evidence>
<dbReference type="Proteomes" id="UP000076878">
    <property type="component" value="Unassembled WGS sequence"/>
</dbReference>
<protein>
    <submittedName>
        <fullName evidence="1">Uncharacterized protein</fullName>
    </submittedName>
</protein>